<feature type="domain" description="Glycosyl transferase family 1" evidence="1">
    <location>
        <begin position="186"/>
        <end position="346"/>
    </location>
</feature>
<dbReference type="PANTHER" id="PTHR12526:SF630">
    <property type="entry name" value="GLYCOSYLTRANSFERASE"/>
    <property type="match status" value="1"/>
</dbReference>
<evidence type="ECO:0000313" key="4">
    <source>
        <dbReference type="Proteomes" id="UP001597548"/>
    </source>
</evidence>
<keyword evidence="4" id="KW-1185">Reference proteome</keyword>
<dbReference type="RefSeq" id="WP_194509243.1">
    <property type="nucleotide sequence ID" value="NZ_JADILU010000007.1"/>
</dbReference>
<keyword evidence="3" id="KW-0808">Transferase</keyword>
<protein>
    <submittedName>
        <fullName evidence="3">Glycosyltransferase</fullName>
        <ecNumber evidence="3">2.4.-.-</ecNumber>
    </submittedName>
</protein>
<evidence type="ECO:0000313" key="3">
    <source>
        <dbReference type="EMBL" id="MFD2915872.1"/>
    </source>
</evidence>
<dbReference type="Pfam" id="PF13439">
    <property type="entry name" value="Glyco_transf_4"/>
    <property type="match status" value="1"/>
</dbReference>
<sequence length="369" mass="43385">MLKTDKKKICIVAISLSKGGAERSVSMLTHMLSRIGHEVHLVILVNQIYYSYSGNLFNLGISKDINGDTIFSRLKRFKKFRDYLKVQEFDFIIDHRPKNNYYRELFYQKYLYRDIKKIYVLHSSKQVLNTKDSLHRFIKIYKSNYVNIAVSNYIKNEILKANGLDNSLTIYNAYDPKWIDSDKISENPLNDKNYILSYGRIEDEIKDFRFLIDSFFKSKLWEKNIFLVILGDGKDKEELKVYVEQLKCSDFILFYPYTTNPFPYIYNSKFVTLTSRYEGFPMVILESLSVGVPIISLDIKSGPNEIIIHKENGLLVPNRNVDDFAKAMISLFQDEKLYNHCKNRASNSVEKFSINNISRHWEQLIKHAQ</sequence>
<dbReference type="Gene3D" id="3.40.50.2000">
    <property type="entry name" value="Glycogen Phosphorylase B"/>
    <property type="match status" value="2"/>
</dbReference>
<feature type="domain" description="Glycosyltransferase subfamily 4-like N-terminal" evidence="2">
    <location>
        <begin position="19"/>
        <end position="177"/>
    </location>
</feature>
<accession>A0ABW5ZVY5</accession>
<gene>
    <name evidence="3" type="ORF">ACFS29_09495</name>
</gene>
<keyword evidence="3" id="KW-0328">Glycosyltransferase</keyword>
<dbReference type="Proteomes" id="UP001597548">
    <property type="component" value="Unassembled WGS sequence"/>
</dbReference>
<dbReference type="Pfam" id="PF00534">
    <property type="entry name" value="Glycos_transf_1"/>
    <property type="match status" value="1"/>
</dbReference>
<dbReference type="EMBL" id="JBHUOS010000008">
    <property type="protein sequence ID" value="MFD2915872.1"/>
    <property type="molecule type" value="Genomic_DNA"/>
</dbReference>
<organism evidence="3 4">
    <name type="scientific">Psychroserpens luteus</name>
    <dbReference type="NCBI Taxonomy" id="1434066"/>
    <lineage>
        <taxon>Bacteria</taxon>
        <taxon>Pseudomonadati</taxon>
        <taxon>Bacteroidota</taxon>
        <taxon>Flavobacteriia</taxon>
        <taxon>Flavobacteriales</taxon>
        <taxon>Flavobacteriaceae</taxon>
        <taxon>Psychroserpens</taxon>
    </lineage>
</organism>
<dbReference type="GO" id="GO:0016757">
    <property type="term" value="F:glycosyltransferase activity"/>
    <property type="evidence" value="ECO:0007669"/>
    <property type="project" value="UniProtKB-KW"/>
</dbReference>
<evidence type="ECO:0000259" key="2">
    <source>
        <dbReference type="Pfam" id="PF13439"/>
    </source>
</evidence>
<dbReference type="CDD" id="cd03811">
    <property type="entry name" value="GT4_GT28_WabH-like"/>
    <property type="match status" value="1"/>
</dbReference>
<proteinExistence type="predicted"/>
<reference evidence="4" key="1">
    <citation type="journal article" date="2019" name="Int. J. Syst. Evol. Microbiol.">
        <title>The Global Catalogue of Microorganisms (GCM) 10K type strain sequencing project: providing services to taxonomists for standard genome sequencing and annotation.</title>
        <authorList>
            <consortium name="The Broad Institute Genomics Platform"/>
            <consortium name="The Broad Institute Genome Sequencing Center for Infectious Disease"/>
            <person name="Wu L."/>
            <person name="Ma J."/>
        </authorList>
    </citation>
    <scope>NUCLEOTIDE SEQUENCE [LARGE SCALE GENOMIC DNA]</scope>
    <source>
        <strain evidence="4">KCTC 32514</strain>
    </source>
</reference>
<dbReference type="EC" id="2.4.-.-" evidence="3"/>
<dbReference type="SUPFAM" id="SSF53756">
    <property type="entry name" value="UDP-Glycosyltransferase/glycogen phosphorylase"/>
    <property type="match status" value="1"/>
</dbReference>
<dbReference type="PANTHER" id="PTHR12526">
    <property type="entry name" value="GLYCOSYLTRANSFERASE"/>
    <property type="match status" value="1"/>
</dbReference>
<comment type="caution">
    <text evidence="3">The sequence shown here is derived from an EMBL/GenBank/DDBJ whole genome shotgun (WGS) entry which is preliminary data.</text>
</comment>
<evidence type="ECO:0000259" key="1">
    <source>
        <dbReference type="Pfam" id="PF00534"/>
    </source>
</evidence>
<dbReference type="InterPro" id="IPR028098">
    <property type="entry name" value="Glyco_trans_4-like_N"/>
</dbReference>
<dbReference type="InterPro" id="IPR001296">
    <property type="entry name" value="Glyco_trans_1"/>
</dbReference>
<name>A0ABW5ZVY5_9FLAO</name>